<dbReference type="PANTHER" id="PTHR34658">
    <property type="entry name" value="OS01G0151800 PROTEIN"/>
    <property type="match status" value="1"/>
</dbReference>
<feature type="transmembrane region" description="Helical" evidence="1">
    <location>
        <begin position="91"/>
        <end position="109"/>
    </location>
</feature>
<dbReference type="STRING" id="2711.A0A067FZY6"/>
<gene>
    <name evidence="2" type="ORF">CISIN_1g038613mg</name>
</gene>
<evidence type="ECO:0000313" key="3">
    <source>
        <dbReference type="Proteomes" id="UP000027120"/>
    </source>
</evidence>
<proteinExistence type="predicted"/>
<evidence type="ECO:0000313" key="2">
    <source>
        <dbReference type="EMBL" id="KDO72928.1"/>
    </source>
</evidence>
<reference evidence="2 3" key="1">
    <citation type="submission" date="2014-04" db="EMBL/GenBank/DDBJ databases">
        <authorList>
            <consortium name="International Citrus Genome Consortium"/>
            <person name="Gmitter F."/>
            <person name="Chen C."/>
            <person name="Farmerie W."/>
            <person name="Harkins T."/>
            <person name="Desany B."/>
            <person name="Mohiuddin M."/>
            <person name="Kodira C."/>
            <person name="Borodovsky M."/>
            <person name="Lomsadze A."/>
            <person name="Burns P."/>
            <person name="Jenkins J."/>
            <person name="Prochnik S."/>
            <person name="Shu S."/>
            <person name="Chapman J."/>
            <person name="Pitluck S."/>
            <person name="Schmutz J."/>
            <person name="Rokhsar D."/>
        </authorList>
    </citation>
    <scope>NUCLEOTIDE SEQUENCE</scope>
</reference>
<sequence>MLIFLSLYSIIRRVTAHWPLLLCAATWTILLTLTVALASFAPEFAFVSAISPSSSFSKSCHADGSVRIPLDFPRESVCLPSYMVRRSKMDFFVPTVFAALVVAGSAFAVRSLGLWESGRA</sequence>
<dbReference type="eggNOG" id="ENOG502S4CS">
    <property type="taxonomic scope" value="Eukaryota"/>
</dbReference>
<accession>A0A067FZY6</accession>
<keyword evidence="1" id="KW-0812">Transmembrane</keyword>
<protein>
    <submittedName>
        <fullName evidence="2">Uncharacterized protein</fullName>
    </submittedName>
</protein>
<keyword evidence="1" id="KW-1133">Transmembrane helix</keyword>
<dbReference type="EMBL" id="KK784886">
    <property type="protein sequence ID" value="KDO72928.1"/>
    <property type="molecule type" value="Genomic_DNA"/>
</dbReference>
<keyword evidence="3" id="KW-1185">Reference proteome</keyword>
<organism evidence="2 3">
    <name type="scientific">Citrus sinensis</name>
    <name type="common">Sweet orange</name>
    <name type="synonym">Citrus aurantium var. sinensis</name>
    <dbReference type="NCBI Taxonomy" id="2711"/>
    <lineage>
        <taxon>Eukaryota</taxon>
        <taxon>Viridiplantae</taxon>
        <taxon>Streptophyta</taxon>
        <taxon>Embryophyta</taxon>
        <taxon>Tracheophyta</taxon>
        <taxon>Spermatophyta</taxon>
        <taxon>Magnoliopsida</taxon>
        <taxon>eudicotyledons</taxon>
        <taxon>Gunneridae</taxon>
        <taxon>Pentapetalae</taxon>
        <taxon>rosids</taxon>
        <taxon>malvids</taxon>
        <taxon>Sapindales</taxon>
        <taxon>Rutaceae</taxon>
        <taxon>Aurantioideae</taxon>
        <taxon>Citrus</taxon>
    </lineage>
</organism>
<keyword evidence="1" id="KW-0472">Membrane</keyword>
<dbReference type="Proteomes" id="UP000027120">
    <property type="component" value="Unassembled WGS sequence"/>
</dbReference>
<name>A0A067FZY6_CITSI</name>
<evidence type="ECO:0000256" key="1">
    <source>
        <dbReference type="SAM" id="Phobius"/>
    </source>
</evidence>
<dbReference type="PANTHER" id="PTHR34658:SF5">
    <property type="entry name" value="PROTEIN, PUTATIVE-RELATED"/>
    <property type="match status" value="1"/>
</dbReference>
<dbReference type="AlphaFoldDB" id="A0A067FZY6"/>
<dbReference type="PaxDb" id="2711-XP_006488659.1"/>